<dbReference type="AlphaFoldDB" id="A0A7R9JXV4"/>
<organism evidence="1">
    <name type="scientific">Timema genevievae</name>
    <name type="common">Walking stick</name>
    <dbReference type="NCBI Taxonomy" id="629358"/>
    <lineage>
        <taxon>Eukaryota</taxon>
        <taxon>Metazoa</taxon>
        <taxon>Ecdysozoa</taxon>
        <taxon>Arthropoda</taxon>
        <taxon>Hexapoda</taxon>
        <taxon>Insecta</taxon>
        <taxon>Pterygota</taxon>
        <taxon>Neoptera</taxon>
        <taxon>Polyneoptera</taxon>
        <taxon>Phasmatodea</taxon>
        <taxon>Timematodea</taxon>
        <taxon>Timematoidea</taxon>
        <taxon>Timematidae</taxon>
        <taxon>Timema</taxon>
    </lineage>
</organism>
<protein>
    <submittedName>
        <fullName evidence="1">Uncharacterized protein</fullName>
    </submittedName>
</protein>
<sequence>MVCLVYINLQLGLWKDKSLLETCKRVFTTMIRYIDIIFNACVFTKTGVIFNQPAKMKRVEQVNDYVGMICNVPLIPIWNHFNTIVPVEQTNITSQGLQIRNQQRLVQTIFEH</sequence>
<name>A0A7R9JXV4_TIMGE</name>
<evidence type="ECO:0000313" key="1">
    <source>
        <dbReference type="EMBL" id="CAD7593540.1"/>
    </source>
</evidence>
<accession>A0A7R9JXV4</accession>
<proteinExistence type="predicted"/>
<dbReference type="EMBL" id="OE840985">
    <property type="protein sequence ID" value="CAD7593540.1"/>
    <property type="molecule type" value="Genomic_DNA"/>
</dbReference>
<gene>
    <name evidence="1" type="ORF">TGEB3V08_LOCUS5354</name>
</gene>
<reference evidence="1" key="1">
    <citation type="submission" date="2020-11" db="EMBL/GenBank/DDBJ databases">
        <authorList>
            <person name="Tran Van P."/>
        </authorList>
    </citation>
    <scope>NUCLEOTIDE SEQUENCE</scope>
</reference>